<dbReference type="Proteomes" id="UP000054217">
    <property type="component" value="Unassembled WGS sequence"/>
</dbReference>
<reference evidence="1 2" key="1">
    <citation type="submission" date="2014-04" db="EMBL/GenBank/DDBJ databases">
        <authorList>
            <consortium name="DOE Joint Genome Institute"/>
            <person name="Kuo A."/>
            <person name="Kohler A."/>
            <person name="Costa M.D."/>
            <person name="Nagy L.G."/>
            <person name="Floudas D."/>
            <person name="Copeland A."/>
            <person name="Barry K.W."/>
            <person name="Cichocki N."/>
            <person name="Veneault-Fourrey C."/>
            <person name="LaButti K."/>
            <person name="Lindquist E.A."/>
            <person name="Lipzen A."/>
            <person name="Lundell T."/>
            <person name="Morin E."/>
            <person name="Murat C."/>
            <person name="Sun H."/>
            <person name="Tunlid A."/>
            <person name="Henrissat B."/>
            <person name="Grigoriev I.V."/>
            <person name="Hibbett D.S."/>
            <person name="Martin F."/>
            <person name="Nordberg H.P."/>
            <person name="Cantor M.N."/>
            <person name="Hua S.X."/>
        </authorList>
    </citation>
    <scope>NUCLEOTIDE SEQUENCE [LARGE SCALE GENOMIC DNA]</scope>
    <source>
        <strain evidence="1 2">Marx 270</strain>
    </source>
</reference>
<organism evidence="1 2">
    <name type="scientific">Pisolithus tinctorius Marx 270</name>
    <dbReference type="NCBI Taxonomy" id="870435"/>
    <lineage>
        <taxon>Eukaryota</taxon>
        <taxon>Fungi</taxon>
        <taxon>Dikarya</taxon>
        <taxon>Basidiomycota</taxon>
        <taxon>Agaricomycotina</taxon>
        <taxon>Agaricomycetes</taxon>
        <taxon>Agaricomycetidae</taxon>
        <taxon>Boletales</taxon>
        <taxon>Sclerodermatineae</taxon>
        <taxon>Pisolithaceae</taxon>
        <taxon>Pisolithus</taxon>
    </lineage>
</organism>
<evidence type="ECO:0000313" key="1">
    <source>
        <dbReference type="EMBL" id="KIO11286.1"/>
    </source>
</evidence>
<proteinExistence type="predicted"/>
<protein>
    <submittedName>
        <fullName evidence="1">Uncharacterized protein</fullName>
    </submittedName>
</protein>
<dbReference type="HOGENOM" id="CLU_1741339_0_0_1"/>
<evidence type="ECO:0000313" key="2">
    <source>
        <dbReference type="Proteomes" id="UP000054217"/>
    </source>
</evidence>
<accession>A0A0C3PQK1</accession>
<name>A0A0C3PQK1_PISTI</name>
<sequence>MLLKTNLHINIQRSTSSLGVPEGRTLEGEKDDVFLISTNGHNRLHRRQILSMAEVDDEVGLLSDEDRKLRVIPLVSGQFMDRCNLEHNNGRLEHGKEVHCWYTDGPTASEMTQVTAGYRLLLNFHAPIIWHNSLSGPVSWTFPKRLELVA</sequence>
<dbReference type="AlphaFoldDB" id="A0A0C3PQK1"/>
<gene>
    <name evidence="1" type="ORF">M404DRAFT_839948</name>
</gene>
<keyword evidence="2" id="KW-1185">Reference proteome</keyword>
<reference evidence="2" key="2">
    <citation type="submission" date="2015-01" db="EMBL/GenBank/DDBJ databases">
        <title>Evolutionary Origins and Diversification of the Mycorrhizal Mutualists.</title>
        <authorList>
            <consortium name="DOE Joint Genome Institute"/>
            <consortium name="Mycorrhizal Genomics Consortium"/>
            <person name="Kohler A."/>
            <person name="Kuo A."/>
            <person name="Nagy L.G."/>
            <person name="Floudas D."/>
            <person name="Copeland A."/>
            <person name="Barry K.W."/>
            <person name="Cichocki N."/>
            <person name="Veneault-Fourrey C."/>
            <person name="LaButti K."/>
            <person name="Lindquist E.A."/>
            <person name="Lipzen A."/>
            <person name="Lundell T."/>
            <person name="Morin E."/>
            <person name="Murat C."/>
            <person name="Riley R."/>
            <person name="Ohm R."/>
            <person name="Sun H."/>
            <person name="Tunlid A."/>
            <person name="Henrissat B."/>
            <person name="Grigoriev I.V."/>
            <person name="Hibbett D.S."/>
            <person name="Martin F."/>
        </authorList>
    </citation>
    <scope>NUCLEOTIDE SEQUENCE [LARGE SCALE GENOMIC DNA]</scope>
    <source>
        <strain evidence="2">Marx 270</strain>
    </source>
</reference>
<dbReference type="InParanoid" id="A0A0C3PQK1"/>
<dbReference type="EMBL" id="KN831950">
    <property type="protein sequence ID" value="KIO11286.1"/>
    <property type="molecule type" value="Genomic_DNA"/>
</dbReference>